<dbReference type="AlphaFoldDB" id="A0AAW5QYF5"/>
<accession>A0AAW5QYF5</accession>
<dbReference type="EMBL" id="JALIDZ010000003">
    <property type="protein sequence ID" value="MCT8971443.1"/>
    <property type="molecule type" value="Genomic_DNA"/>
</dbReference>
<dbReference type="Proteomes" id="UP001320898">
    <property type="component" value="Unassembled WGS sequence"/>
</dbReference>
<dbReference type="PANTHER" id="PTHR30461:SF23">
    <property type="entry name" value="DNA RECOMBINASE-RELATED"/>
    <property type="match status" value="1"/>
</dbReference>
<dbReference type="InterPro" id="IPR038109">
    <property type="entry name" value="DNA_bind_recomb_sf"/>
</dbReference>
<gene>
    <name evidence="3" type="ORF">MUB46_06200</name>
</gene>
<dbReference type="SUPFAM" id="SSF53041">
    <property type="entry name" value="Resolvase-like"/>
    <property type="match status" value="1"/>
</dbReference>
<reference evidence="3 4" key="1">
    <citation type="submission" date="2022-04" db="EMBL/GenBank/DDBJ databases">
        <authorList>
            <person name="Ye Y.-Q."/>
            <person name="Du Z.-J."/>
        </authorList>
    </citation>
    <scope>NUCLEOTIDE SEQUENCE [LARGE SCALE GENOMIC DNA]</scope>
    <source>
        <strain evidence="3 4">A6E488</strain>
    </source>
</reference>
<dbReference type="CDD" id="cd03768">
    <property type="entry name" value="SR_ResInv"/>
    <property type="match status" value="1"/>
</dbReference>
<dbReference type="PROSITE" id="PS51737">
    <property type="entry name" value="RECOMBINASE_DNA_BIND"/>
    <property type="match status" value="1"/>
</dbReference>
<protein>
    <submittedName>
        <fullName evidence="3">Recombinase family protein</fullName>
    </submittedName>
</protein>
<dbReference type="Gene3D" id="3.40.50.1390">
    <property type="entry name" value="Resolvase, N-terminal catalytic domain"/>
    <property type="match status" value="1"/>
</dbReference>
<evidence type="ECO:0000313" key="3">
    <source>
        <dbReference type="EMBL" id="MCT8971443.1"/>
    </source>
</evidence>
<dbReference type="InterPro" id="IPR006119">
    <property type="entry name" value="Resolv_N"/>
</dbReference>
<dbReference type="PROSITE" id="PS51736">
    <property type="entry name" value="RECOMBINASES_3"/>
    <property type="match status" value="1"/>
</dbReference>
<dbReference type="Gene3D" id="3.90.1750.20">
    <property type="entry name" value="Putative Large Serine Recombinase, Chain B, Domain 2"/>
    <property type="match status" value="1"/>
</dbReference>
<dbReference type="InterPro" id="IPR011109">
    <property type="entry name" value="DNA_bind_recombinase_dom"/>
</dbReference>
<dbReference type="Pfam" id="PF07508">
    <property type="entry name" value="Recombinase"/>
    <property type="match status" value="1"/>
</dbReference>
<dbReference type="InterPro" id="IPR050639">
    <property type="entry name" value="SSR_resolvase"/>
</dbReference>
<dbReference type="SMART" id="SM00857">
    <property type="entry name" value="Resolvase"/>
    <property type="match status" value="1"/>
</dbReference>
<dbReference type="GO" id="GO:0003677">
    <property type="term" value="F:DNA binding"/>
    <property type="evidence" value="ECO:0007669"/>
    <property type="project" value="InterPro"/>
</dbReference>
<sequence>MARRGKDSDRRFGDDPMARRRLRCAVYTRKSSDEGLEQSFNSLHAQRDACEAYVASQKHEGWMLLPQAYDDGAYSGGSMNRPALQRLLDDIRSGLIDIVVVYKVDRLTRSLADFAKLTELFDANGASFVSVTQAFNTSTSMGRLTLNVLLSFAQFEREVAGERIRDKIALSKRRGMWMGGLPPLGYDGIDKKLVVNEPEADTVRQIFHRYLKLGSIAALKQHLDASGVVSKRRRFSDGREVGGVSLSRGALYQILRNRLYRGEIAYRGEVHQGNHEAIVDEDLWSQVQDLLIAQSQRKRSAPQHPDDNGAGQRYREPALLAGLVFDEQGNRLTPTYATKRGRRYRYYVSAPLTRGERNADGIRVPAPDLEALVAETLERYLSDGSWVCEHFGAGLDATQLERLVAAAGNLANRIASPASETEGDVASRSDEGLRSLIARVMVGKQRLALEVDEKCVVEALEEIDRGLVQVDVREEAIPIEVEAHTLRCGKQTRLVVGDVETEHRSPDPKLVKLVADAHRWFDDLRTGRRATIAEIAANANQQVSHVSRTIGLAFLAPDIAKMILMGSQPISLTPERLKANRPLPLEWNEQRVILLP</sequence>
<comment type="caution">
    <text evidence="3">The sequence shown here is derived from an EMBL/GenBank/DDBJ whole genome shotgun (WGS) entry which is preliminary data.</text>
</comment>
<dbReference type="RefSeq" id="WP_261615024.1">
    <property type="nucleotide sequence ID" value="NZ_JALIDZ010000003.1"/>
</dbReference>
<feature type="domain" description="Recombinase" evidence="2">
    <location>
        <begin position="183"/>
        <end position="297"/>
    </location>
</feature>
<dbReference type="GO" id="GO:0000150">
    <property type="term" value="F:DNA strand exchange activity"/>
    <property type="evidence" value="ECO:0007669"/>
    <property type="project" value="InterPro"/>
</dbReference>
<evidence type="ECO:0000259" key="2">
    <source>
        <dbReference type="PROSITE" id="PS51737"/>
    </source>
</evidence>
<name>A0AAW5QYF5_9HYPH</name>
<dbReference type="InterPro" id="IPR036162">
    <property type="entry name" value="Resolvase-like_N_sf"/>
</dbReference>
<keyword evidence="4" id="KW-1185">Reference proteome</keyword>
<dbReference type="PANTHER" id="PTHR30461">
    <property type="entry name" value="DNA-INVERTASE FROM LAMBDOID PROPHAGE"/>
    <property type="match status" value="1"/>
</dbReference>
<organism evidence="3 4">
    <name type="scientific">Microbaculum marinisediminis</name>
    <dbReference type="NCBI Taxonomy" id="2931392"/>
    <lineage>
        <taxon>Bacteria</taxon>
        <taxon>Pseudomonadati</taxon>
        <taxon>Pseudomonadota</taxon>
        <taxon>Alphaproteobacteria</taxon>
        <taxon>Hyphomicrobiales</taxon>
        <taxon>Tepidamorphaceae</taxon>
        <taxon>Microbaculum</taxon>
    </lineage>
</organism>
<evidence type="ECO:0000259" key="1">
    <source>
        <dbReference type="PROSITE" id="PS51736"/>
    </source>
</evidence>
<proteinExistence type="predicted"/>
<dbReference type="Pfam" id="PF00239">
    <property type="entry name" value="Resolvase"/>
    <property type="match status" value="1"/>
</dbReference>
<feature type="domain" description="Resolvase/invertase-type recombinase catalytic" evidence="1">
    <location>
        <begin position="23"/>
        <end position="175"/>
    </location>
</feature>
<evidence type="ECO:0000313" key="4">
    <source>
        <dbReference type="Proteomes" id="UP001320898"/>
    </source>
</evidence>